<gene>
    <name evidence="5" type="ORF">BN1211_0613</name>
</gene>
<evidence type="ECO:0000256" key="2">
    <source>
        <dbReference type="ARBA" id="ARBA00023054"/>
    </source>
</evidence>
<feature type="coiled-coil region" evidence="3">
    <location>
        <begin position="68"/>
        <end position="208"/>
    </location>
</feature>
<dbReference type="GO" id="GO:0008017">
    <property type="term" value="F:microtubule binding"/>
    <property type="evidence" value="ECO:0007669"/>
    <property type="project" value="InterPro"/>
</dbReference>
<evidence type="ECO:0000256" key="3">
    <source>
        <dbReference type="SAM" id="Coils"/>
    </source>
</evidence>
<dbReference type="PANTHER" id="PTHR10921:SF1">
    <property type="entry name" value="NUCLEAR DISTRIBUTION PROTEIN NUDE HOMOLOG"/>
    <property type="match status" value="1"/>
</dbReference>
<protein>
    <recommendedName>
        <fullName evidence="7">NUDE domain-containing protein</fullName>
    </recommendedName>
</protein>
<evidence type="ECO:0000313" key="6">
    <source>
        <dbReference type="Proteomes" id="UP000038830"/>
    </source>
</evidence>
<dbReference type="GO" id="GO:0047496">
    <property type="term" value="P:vesicle transport along microtubule"/>
    <property type="evidence" value="ECO:0007669"/>
    <property type="project" value="TreeGrafter"/>
</dbReference>
<dbReference type="GO" id="GO:0005871">
    <property type="term" value="C:kinesin complex"/>
    <property type="evidence" value="ECO:0007669"/>
    <property type="project" value="TreeGrafter"/>
</dbReference>
<dbReference type="GO" id="GO:0007020">
    <property type="term" value="P:microtubule nucleation"/>
    <property type="evidence" value="ECO:0007669"/>
    <property type="project" value="TreeGrafter"/>
</dbReference>
<dbReference type="InterPro" id="IPR033494">
    <property type="entry name" value="NUDE"/>
</dbReference>
<comment type="similarity">
    <text evidence="1">Belongs to the nudE family.</text>
</comment>
<dbReference type="AlphaFoldDB" id="A0A0H5CAI2"/>
<dbReference type="GO" id="GO:0000132">
    <property type="term" value="P:establishment of mitotic spindle orientation"/>
    <property type="evidence" value="ECO:0007669"/>
    <property type="project" value="TreeGrafter"/>
</dbReference>
<feature type="compositionally biased region" description="Low complexity" evidence="4">
    <location>
        <begin position="305"/>
        <end position="317"/>
    </location>
</feature>
<dbReference type="PANTHER" id="PTHR10921">
    <property type="entry name" value="NUCLEAR DISTRIBUTION PROTEIN NUDE HOMOLOG 1"/>
    <property type="match status" value="1"/>
</dbReference>
<dbReference type="GO" id="GO:0051642">
    <property type="term" value="P:centrosome localization"/>
    <property type="evidence" value="ECO:0007669"/>
    <property type="project" value="TreeGrafter"/>
</dbReference>
<proteinExistence type="inferred from homology"/>
<dbReference type="EMBL" id="CDQK01000001">
    <property type="protein sequence ID" value="CEP20689.1"/>
    <property type="molecule type" value="Genomic_DNA"/>
</dbReference>
<keyword evidence="2 3" id="KW-0175">Coiled coil</keyword>
<dbReference type="Gene3D" id="6.10.250.1080">
    <property type="match status" value="1"/>
</dbReference>
<evidence type="ECO:0008006" key="7">
    <source>
        <dbReference type="Google" id="ProtNLM"/>
    </source>
</evidence>
<evidence type="ECO:0000256" key="1">
    <source>
        <dbReference type="ARBA" id="ARBA00007429"/>
    </source>
</evidence>
<dbReference type="GO" id="GO:0000776">
    <property type="term" value="C:kinetochore"/>
    <property type="evidence" value="ECO:0007669"/>
    <property type="project" value="TreeGrafter"/>
</dbReference>
<reference evidence="6" key="1">
    <citation type="journal article" date="2015" name="J. Biotechnol.">
        <title>The structure of the Cyberlindnera jadinii genome and its relation to Candida utilis analyzed by the occurrence of single nucleotide polymorphisms.</title>
        <authorList>
            <person name="Rupp O."/>
            <person name="Brinkrolf K."/>
            <person name="Buerth C."/>
            <person name="Kunigo M."/>
            <person name="Schneider J."/>
            <person name="Jaenicke S."/>
            <person name="Goesmann A."/>
            <person name="Puehler A."/>
            <person name="Jaeger K.-E."/>
            <person name="Ernst J.F."/>
        </authorList>
    </citation>
    <scope>NUCLEOTIDE SEQUENCE [LARGE SCALE GENOMIC DNA]</scope>
    <source>
        <strain evidence="6">ATCC 18201 / CBS 1600 / BCRC 20928 / JCM 3617 / NBRC 0987 / NRRL Y-1542</strain>
    </source>
</reference>
<sequence length="355" mass="40402">MLVYSNHHIQLLRTVDNISIQMSDFHTPTKSHALDGVVDSPVLSIKYRDLNSAIEAIRLLETELSEFQTSSYELEKELEQELDSLERENIKLQGDVKKAESELSTSREEFVRYKQQSENEKLVFKARIKELEEELNRRQRQLVEKDIQNENIQQTERNLQSDYDELLEKFESCEERAVLLENDLVDVKEQLSKEILSHQNTKNELTELKNNPLQVAKDVKQSQTTSSRTMYRSSSLRQLHTILSQTHNMEHKLENIKRSLHSGNAQRKTSATTGITNVGVLLSTTGSFKEDQITTRGGQRVRTVSMPTSTVLSSESSQSRKRIPNSPSSTALSSLAGRLSSSLGTIEGSPNKDRI</sequence>
<accession>A0A0H5CAI2</accession>
<evidence type="ECO:0000256" key="4">
    <source>
        <dbReference type="SAM" id="MobiDB-lite"/>
    </source>
</evidence>
<feature type="region of interest" description="Disordered" evidence="4">
    <location>
        <begin position="305"/>
        <end position="355"/>
    </location>
</feature>
<evidence type="ECO:0000313" key="5">
    <source>
        <dbReference type="EMBL" id="CEP20689.1"/>
    </source>
</evidence>
<name>A0A0H5CAI2_CYBJN</name>
<feature type="compositionally biased region" description="Low complexity" evidence="4">
    <location>
        <begin position="328"/>
        <end position="345"/>
    </location>
</feature>
<dbReference type="Proteomes" id="UP000038830">
    <property type="component" value="Unassembled WGS sequence"/>
</dbReference>
<dbReference type="GO" id="GO:0007059">
    <property type="term" value="P:chromosome segregation"/>
    <property type="evidence" value="ECO:0007669"/>
    <property type="project" value="TreeGrafter"/>
</dbReference>
<organism evidence="5 6">
    <name type="scientific">Cyberlindnera jadinii (strain ATCC 18201 / CBS 1600 / BCRC 20928 / JCM 3617 / NBRC 0987 / NRRL Y-1542)</name>
    <name type="common">Torula yeast</name>
    <name type="synonym">Candida utilis</name>
    <dbReference type="NCBI Taxonomy" id="983966"/>
    <lineage>
        <taxon>Eukaryota</taxon>
        <taxon>Fungi</taxon>
        <taxon>Dikarya</taxon>
        <taxon>Ascomycota</taxon>
        <taxon>Saccharomycotina</taxon>
        <taxon>Saccharomycetes</taxon>
        <taxon>Phaffomycetales</taxon>
        <taxon>Phaffomycetaceae</taxon>
        <taxon>Cyberlindnera</taxon>
    </lineage>
</organism>